<proteinExistence type="inferred from homology"/>
<dbReference type="Gene3D" id="3.30.300.210">
    <property type="entry name" value="Nutrient germinant receptor protein C, domain 3"/>
    <property type="match status" value="1"/>
</dbReference>
<dbReference type="GO" id="GO:0016020">
    <property type="term" value="C:membrane"/>
    <property type="evidence" value="ECO:0007669"/>
    <property type="project" value="UniProtKB-SubCell"/>
</dbReference>
<dbReference type="RefSeq" id="WP_246016769.1">
    <property type="nucleotide sequence ID" value="NZ_QRDZ01000026.1"/>
</dbReference>
<comment type="caution">
    <text evidence="10">The sequence shown here is derived from an EMBL/GenBank/DDBJ whole genome shotgun (WGS) entry which is preliminary data.</text>
</comment>
<name>A0A3D9INL6_9BACL</name>
<dbReference type="InterPro" id="IPR008844">
    <property type="entry name" value="Spore_GerAC-like"/>
</dbReference>
<evidence type="ECO:0000256" key="6">
    <source>
        <dbReference type="ARBA" id="ARBA00023139"/>
    </source>
</evidence>
<dbReference type="InterPro" id="IPR057336">
    <property type="entry name" value="GerAC_N"/>
</dbReference>
<feature type="domain" description="Spore germination protein N-terminal" evidence="9">
    <location>
        <begin position="28"/>
        <end position="229"/>
    </location>
</feature>
<protein>
    <submittedName>
        <fullName evidence="10">Ger(X)C family germination protein</fullName>
    </submittedName>
</protein>
<dbReference type="Proteomes" id="UP000256977">
    <property type="component" value="Unassembled WGS sequence"/>
</dbReference>
<keyword evidence="11" id="KW-1185">Reference proteome</keyword>
<evidence type="ECO:0000313" key="11">
    <source>
        <dbReference type="Proteomes" id="UP000256977"/>
    </source>
</evidence>
<comment type="subcellular location">
    <subcellularLocation>
        <location evidence="1">Membrane</location>
        <topology evidence="1">Lipid-anchor</topology>
    </subcellularLocation>
</comment>
<evidence type="ECO:0000256" key="7">
    <source>
        <dbReference type="ARBA" id="ARBA00023288"/>
    </source>
</evidence>
<accession>A0A3D9INL6</accession>
<dbReference type="PANTHER" id="PTHR35789:SF1">
    <property type="entry name" value="SPORE GERMINATION PROTEIN B3"/>
    <property type="match status" value="1"/>
</dbReference>
<keyword evidence="3" id="KW-0309">Germination</keyword>
<dbReference type="InterPro" id="IPR038501">
    <property type="entry name" value="Spore_GerAC_C_sf"/>
</dbReference>
<dbReference type="GO" id="GO:0009847">
    <property type="term" value="P:spore germination"/>
    <property type="evidence" value="ECO:0007669"/>
    <property type="project" value="InterPro"/>
</dbReference>
<reference evidence="10 11" key="1">
    <citation type="submission" date="2018-07" db="EMBL/GenBank/DDBJ databases">
        <title>Genomic Encyclopedia of Type Strains, Phase III (KMG-III): the genomes of soil and plant-associated and newly described type strains.</title>
        <authorList>
            <person name="Whitman W."/>
        </authorList>
    </citation>
    <scope>NUCLEOTIDE SEQUENCE [LARGE SCALE GENOMIC DNA]</scope>
    <source>
        <strain evidence="10 11">CECT 7287</strain>
    </source>
</reference>
<dbReference type="AlphaFoldDB" id="A0A3D9INL6"/>
<gene>
    <name evidence="10" type="ORF">DFP98_12626</name>
</gene>
<sequence>MKSGLRVRRLLLSAFAASVVLLLTGCWDRLEIEDRAIVLGISVDNAAPGAADKESEISHTAEGFPVPDVNMIRITVQIALPGKIPLGPGESGGGGRGSEQTVWVVGTEGHTVDDAIMNLQQQISGRLFFGHLRVIVVSADVASLGMQNINDYFHRNPEVRRMAWMMICKGSAEKLMRAAPELERVPALYLMSTMDNAVKLGKFPENYVGMYWSNSAKQGQEGYLPYVELKKEQNIEVKGMAYFKDDKLKGMTKPFQVAAYMSIKGMNPAGYRGVVKIGGDSEMVMIYATSRRSSIKVRIQDGEPIVNVAIFTEINLEEKINDQFTINDSASLTQIEKQDEKSLKLEVENLIREMQEKGADIFGFGEYVRAKKPGYWNARIGSKDRWQSAFKELRVEVEVNSKIRRIGMKAK</sequence>
<keyword evidence="4" id="KW-0732">Signal</keyword>
<evidence type="ECO:0000313" key="10">
    <source>
        <dbReference type="EMBL" id="RED63350.1"/>
    </source>
</evidence>
<evidence type="ECO:0000256" key="4">
    <source>
        <dbReference type="ARBA" id="ARBA00022729"/>
    </source>
</evidence>
<evidence type="ECO:0000256" key="2">
    <source>
        <dbReference type="ARBA" id="ARBA00007886"/>
    </source>
</evidence>
<dbReference type="Pfam" id="PF25198">
    <property type="entry name" value="Spore_GerAC_N"/>
    <property type="match status" value="1"/>
</dbReference>
<keyword evidence="6" id="KW-0564">Palmitate</keyword>
<dbReference type="PANTHER" id="PTHR35789">
    <property type="entry name" value="SPORE GERMINATION PROTEIN B3"/>
    <property type="match status" value="1"/>
</dbReference>
<evidence type="ECO:0000259" key="9">
    <source>
        <dbReference type="Pfam" id="PF25198"/>
    </source>
</evidence>
<comment type="similarity">
    <text evidence="2">Belongs to the GerABKC lipoprotein family.</text>
</comment>
<dbReference type="InterPro" id="IPR046953">
    <property type="entry name" value="Spore_GerAC-like_C"/>
</dbReference>
<dbReference type="Pfam" id="PF05504">
    <property type="entry name" value="Spore_GerAC"/>
    <property type="match status" value="1"/>
</dbReference>
<evidence type="ECO:0000259" key="8">
    <source>
        <dbReference type="Pfam" id="PF05504"/>
    </source>
</evidence>
<evidence type="ECO:0000256" key="5">
    <source>
        <dbReference type="ARBA" id="ARBA00023136"/>
    </source>
</evidence>
<dbReference type="EMBL" id="QRDZ01000026">
    <property type="protein sequence ID" value="RED63350.1"/>
    <property type="molecule type" value="Genomic_DNA"/>
</dbReference>
<dbReference type="PROSITE" id="PS51257">
    <property type="entry name" value="PROKAR_LIPOPROTEIN"/>
    <property type="match status" value="1"/>
</dbReference>
<evidence type="ECO:0000256" key="1">
    <source>
        <dbReference type="ARBA" id="ARBA00004635"/>
    </source>
</evidence>
<evidence type="ECO:0000256" key="3">
    <source>
        <dbReference type="ARBA" id="ARBA00022544"/>
    </source>
</evidence>
<organism evidence="10 11">
    <name type="scientific">Cohnella phaseoli</name>
    <dbReference type="NCBI Taxonomy" id="456490"/>
    <lineage>
        <taxon>Bacteria</taxon>
        <taxon>Bacillati</taxon>
        <taxon>Bacillota</taxon>
        <taxon>Bacilli</taxon>
        <taxon>Bacillales</taxon>
        <taxon>Paenibacillaceae</taxon>
        <taxon>Cohnella</taxon>
    </lineage>
</organism>
<dbReference type="NCBIfam" id="TIGR02887">
    <property type="entry name" value="spore_ger_x_C"/>
    <property type="match status" value="1"/>
</dbReference>
<feature type="domain" description="Spore germination GerAC-like C-terminal" evidence="8">
    <location>
        <begin position="238"/>
        <end position="407"/>
    </location>
</feature>
<keyword evidence="7" id="KW-0449">Lipoprotein</keyword>
<keyword evidence="5" id="KW-0472">Membrane</keyword>